<dbReference type="NCBIfam" id="TIGR00229">
    <property type="entry name" value="sensory_box"/>
    <property type="match status" value="1"/>
</dbReference>
<keyword evidence="3 6" id="KW-0812">Transmembrane</keyword>
<dbReference type="Gene3D" id="3.30.70.270">
    <property type="match status" value="1"/>
</dbReference>
<feature type="domain" description="PAS" evidence="7">
    <location>
        <begin position="229"/>
        <end position="282"/>
    </location>
</feature>
<evidence type="ECO:0000259" key="8">
    <source>
        <dbReference type="PROSITE" id="PS50887"/>
    </source>
</evidence>
<dbReference type="PANTHER" id="PTHR46663:SF3">
    <property type="entry name" value="SLL0267 PROTEIN"/>
    <property type="match status" value="1"/>
</dbReference>
<dbReference type="AlphaFoldDB" id="A0A2S9VGI1"/>
<evidence type="ECO:0000259" key="7">
    <source>
        <dbReference type="PROSITE" id="PS50112"/>
    </source>
</evidence>
<dbReference type="GO" id="GO:0003824">
    <property type="term" value="F:catalytic activity"/>
    <property type="evidence" value="ECO:0007669"/>
    <property type="project" value="UniProtKB-ARBA"/>
</dbReference>
<accession>A0A2S9VGI1</accession>
<reference evidence="10" key="1">
    <citation type="journal article" date="2020" name="Int. J. Syst. Evol. Microbiol.">
        <title>Alteromonas alba sp. nov., a marine bacterium isolated from the seawater of the West Pacific Ocean.</title>
        <authorList>
            <person name="Sun C."/>
            <person name="Wu Y.-H."/>
            <person name="Xamxidin M."/>
            <person name="Cheng H."/>
            <person name="Xu X.-W."/>
        </authorList>
    </citation>
    <scope>NUCLEOTIDE SEQUENCE [LARGE SCALE GENOMIC DNA]</scope>
    <source>
        <strain evidence="10">190</strain>
    </source>
</reference>
<evidence type="ECO:0000313" key="9">
    <source>
        <dbReference type="EMBL" id="PRO75567.1"/>
    </source>
</evidence>
<dbReference type="CDD" id="cd01949">
    <property type="entry name" value="GGDEF"/>
    <property type="match status" value="1"/>
</dbReference>
<dbReference type="Pfam" id="PF00989">
    <property type="entry name" value="PAS"/>
    <property type="match status" value="1"/>
</dbReference>
<protein>
    <recommendedName>
        <fullName evidence="11">Diguanylate cyclase</fullName>
    </recommendedName>
</protein>
<keyword evidence="10" id="KW-1185">Reference proteome</keyword>
<dbReference type="InterPro" id="IPR013767">
    <property type="entry name" value="PAS_fold"/>
</dbReference>
<comment type="caution">
    <text evidence="9">The sequence shown here is derived from an EMBL/GenBank/DDBJ whole genome shotgun (WGS) entry which is preliminary data.</text>
</comment>
<evidence type="ECO:0000256" key="1">
    <source>
        <dbReference type="ARBA" id="ARBA00001946"/>
    </source>
</evidence>
<evidence type="ECO:0008006" key="11">
    <source>
        <dbReference type="Google" id="ProtNLM"/>
    </source>
</evidence>
<dbReference type="SMART" id="SM00267">
    <property type="entry name" value="GGDEF"/>
    <property type="match status" value="1"/>
</dbReference>
<dbReference type="PROSITE" id="PS50112">
    <property type="entry name" value="PAS"/>
    <property type="match status" value="1"/>
</dbReference>
<dbReference type="NCBIfam" id="TIGR00254">
    <property type="entry name" value="GGDEF"/>
    <property type="match status" value="1"/>
</dbReference>
<dbReference type="InterPro" id="IPR000160">
    <property type="entry name" value="GGDEF_dom"/>
</dbReference>
<organism evidence="9 10">
    <name type="scientific">Alteromonas alba</name>
    <dbReference type="NCBI Taxonomy" id="2079529"/>
    <lineage>
        <taxon>Bacteria</taxon>
        <taxon>Pseudomonadati</taxon>
        <taxon>Pseudomonadota</taxon>
        <taxon>Gammaproteobacteria</taxon>
        <taxon>Alteromonadales</taxon>
        <taxon>Alteromonadaceae</taxon>
        <taxon>Alteromonas/Salinimonas group</taxon>
        <taxon>Alteromonas</taxon>
    </lineage>
</organism>
<dbReference type="InterPro" id="IPR000014">
    <property type="entry name" value="PAS"/>
</dbReference>
<dbReference type="Proteomes" id="UP000238949">
    <property type="component" value="Unassembled WGS sequence"/>
</dbReference>
<dbReference type="InterPro" id="IPR035965">
    <property type="entry name" value="PAS-like_dom_sf"/>
</dbReference>
<gene>
    <name evidence="9" type="ORF">C6Y40_00250</name>
</gene>
<dbReference type="InterPro" id="IPR029095">
    <property type="entry name" value="NarX-like_N"/>
</dbReference>
<dbReference type="Pfam" id="PF00990">
    <property type="entry name" value="GGDEF"/>
    <property type="match status" value="1"/>
</dbReference>
<dbReference type="SUPFAM" id="SSF55785">
    <property type="entry name" value="PYP-like sensor domain (PAS domain)"/>
    <property type="match status" value="1"/>
</dbReference>
<sequence>MGLFASIKSKLTFISQRYGRTLTLLAVVLFLTFDFIALSLNVWLSYRIEAAAININLSGRQRMLSQRLVKNLLMMENAYTNEEAYSAALAELRETFKRFDLTLDSFHRGGRTFSADHNVIEVAPLTSDASTQIVQQALLEWSPLRQKIRQLIGREYDHLLLRQAIDVAQRKNLTLLDLMNKLTVELEHETQAEAMSIRFYQGLAFFLAIFNFSLAILMYRLRVRKAIHSVDLVDNIVNKIAAGILVADESHKIIRVNKLMENMSGYATSELLGRKVDTLLYEHEGEMFGVRKIGEQYHCQVEVSKVLIGNRPATVYTIIDDSQQKAQQQELTLLAYHDQLTDLPNRHLFNDRLSVELKHARRRNEKIALLFIDLNGFKGVNDRYGHKFGDLLLGRVAVRMKQTVRDSDTVARLGGDEFTLLLTDIESYKMCKALVDKIIDAICKPYLIQEVLVEIGASIGVACFPDDATNEQELLSLADKAMYRSKATGESCITFASDWLSHKPEKHQVDQN</sequence>
<dbReference type="EMBL" id="PVNP01000003">
    <property type="protein sequence ID" value="PRO75567.1"/>
    <property type="molecule type" value="Genomic_DNA"/>
</dbReference>
<evidence type="ECO:0000256" key="5">
    <source>
        <dbReference type="ARBA" id="ARBA00023136"/>
    </source>
</evidence>
<keyword evidence="5 6" id="KW-0472">Membrane</keyword>
<feature type="domain" description="GGDEF" evidence="8">
    <location>
        <begin position="365"/>
        <end position="498"/>
    </location>
</feature>
<comment type="subcellular location">
    <subcellularLocation>
        <location evidence="2">Membrane</location>
        <topology evidence="2">Multi-pass membrane protein</topology>
    </subcellularLocation>
</comment>
<dbReference type="PANTHER" id="PTHR46663">
    <property type="entry name" value="DIGUANYLATE CYCLASE DGCT-RELATED"/>
    <property type="match status" value="1"/>
</dbReference>
<dbReference type="Gene3D" id="3.30.450.20">
    <property type="entry name" value="PAS domain"/>
    <property type="match status" value="1"/>
</dbReference>
<evidence type="ECO:0000313" key="10">
    <source>
        <dbReference type="Proteomes" id="UP000238949"/>
    </source>
</evidence>
<dbReference type="GO" id="GO:0006355">
    <property type="term" value="P:regulation of DNA-templated transcription"/>
    <property type="evidence" value="ECO:0007669"/>
    <property type="project" value="InterPro"/>
</dbReference>
<dbReference type="PROSITE" id="PS50887">
    <property type="entry name" value="GGDEF"/>
    <property type="match status" value="1"/>
</dbReference>
<evidence type="ECO:0000256" key="2">
    <source>
        <dbReference type="ARBA" id="ARBA00004141"/>
    </source>
</evidence>
<dbReference type="FunFam" id="3.30.70.270:FF:000001">
    <property type="entry name" value="Diguanylate cyclase domain protein"/>
    <property type="match status" value="1"/>
</dbReference>
<name>A0A2S9VGI1_9ALTE</name>
<proteinExistence type="predicted"/>
<evidence type="ECO:0000256" key="6">
    <source>
        <dbReference type="SAM" id="Phobius"/>
    </source>
</evidence>
<comment type="cofactor">
    <cofactor evidence="1">
        <name>Mg(2+)</name>
        <dbReference type="ChEBI" id="CHEBI:18420"/>
    </cofactor>
</comment>
<dbReference type="InterPro" id="IPR043128">
    <property type="entry name" value="Rev_trsase/Diguanyl_cyclase"/>
</dbReference>
<feature type="transmembrane region" description="Helical" evidence="6">
    <location>
        <begin position="199"/>
        <end position="219"/>
    </location>
</feature>
<keyword evidence="4 6" id="KW-1133">Transmembrane helix</keyword>
<feature type="transmembrane region" description="Helical" evidence="6">
    <location>
        <begin position="21"/>
        <end position="44"/>
    </location>
</feature>
<dbReference type="Pfam" id="PF13675">
    <property type="entry name" value="PilJ"/>
    <property type="match status" value="1"/>
</dbReference>
<dbReference type="OrthoDB" id="5905478at2"/>
<dbReference type="InterPro" id="IPR052163">
    <property type="entry name" value="DGC-Regulatory_Protein"/>
</dbReference>
<dbReference type="GO" id="GO:0016020">
    <property type="term" value="C:membrane"/>
    <property type="evidence" value="ECO:0007669"/>
    <property type="project" value="UniProtKB-SubCell"/>
</dbReference>
<dbReference type="RefSeq" id="WP_105932785.1">
    <property type="nucleotide sequence ID" value="NZ_PVNP01000003.1"/>
</dbReference>
<evidence type="ECO:0000256" key="4">
    <source>
        <dbReference type="ARBA" id="ARBA00022989"/>
    </source>
</evidence>
<dbReference type="InterPro" id="IPR029787">
    <property type="entry name" value="Nucleotide_cyclase"/>
</dbReference>
<dbReference type="SUPFAM" id="SSF55073">
    <property type="entry name" value="Nucleotide cyclase"/>
    <property type="match status" value="1"/>
</dbReference>
<evidence type="ECO:0000256" key="3">
    <source>
        <dbReference type="ARBA" id="ARBA00022692"/>
    </source>
</evidence>